<dbReference type="EMBL" id="JAANAS010000046">
    <property type="protein sequence ID" value="NGZ89899.1"/>
    <property type="molecule type" value="Genomic_DNA"/>
</dbReference>
<dbReference type="PANTHER" id="PTHR30273:SF2">
    <property type="entry name" value="PROTEIN FECR"/>
    <property type="match status" value="1"/>
</dbReference>
<dbReference type="PIRSF" id="PIRSF018266">
    <property type="entry name" value="FecR"/>
    <property type="match status" value="1"/>
</dbReference>
<dbReference type="Proteomes" id="UP000643701">
    <property type="component" value="Unassembled WGS sequence"/>
</dbReference>
<dbReference type="Gene3D" id="3.55.50.30">
    <property type="match status" value="1"/>
</dbReference>
<evidence type="ECO:0000313" key="4">
    <source>
        <dbReference type="EMBL" id="NGZ89899.1"/>
    </source>
</evidence>
<feature type="domain" description="Protein FecR C-terminal" evidence="3">
    <location>
        <begin position="224"/>
        <end position="288"/>
    </location>
</feature>
<organism evidence="4 5">
    <name type="scientific">Psychroflexus maritimus</name>
    <dbReference type="NCBI Taxonomy" id="2714865"/>
    <lineage>
        <taxon>Bacteria</taxon>
        <taxon>Pseudomonadati</taxon>
        <taxon>Bacteroidota</taxon>
        <taxon>Flavobacteriia</taxon>
        <taxon>Flavobacteriales</taxon>
        <taxon>Flavobacteriaceae</taxon>
        <taxon>Psychroflexus</taxon>
    </lineage>
</organism>
<dbReference type="Gene3D" id="2.60.120.1440">
    <property type="match status" value="1"/>
</dbReference>
<evidence type="ECO:0000259" key="3">
    <source>
        <dbReference type="Pfam" id="PF16344"/>
    </source>
</evidence>
<dbReference type="GO" id="GO:0016989">
    <property type="term" value="F:sigma factor antagonist activity"/>
    <property type="evidence" value="ECO:0007669"/>
    <property type="project" value="TreeGrafter"/>
</dbReference>
<dbReference type="AlphaFoldDB" id="A0A967E2L7"/>
<gene>
    <name evidence="4" type="ORF">G7034_06490</name>
</gene>
<dbReference type="InterPro" id="IPR006860">
    <property type="entry name" value="FecR"/>
</dbReference>
<dbReference type="RefSeq" id="WP_166400157.1">
    <property type="nucleotide sequence ID" value="NZ_JAANAS010000046.1"/>
</dbReference>
<accession>A0A967E2L7</accession>
<dbReference type="PANTHER" id="PTHR30273">
    <property type="entry name" value="PERIPLASMIC SIGNAL SENSOR AND SIGMA FACTOR ACTIVATOR FECR-RELATED"/>
    <property type="match status" value="1"/>
</dbReference>
<keyword evidence="1" id="KW-1133">Transmembrane helix</keyword>
<protein>
    <submittedName>
        <fullName evidence="4">FecR domain-containing protein</fullName>
    </submittedName>
</protein>
<dbReference type="Pfam" id="PF04773">
    <property type="entry name" value="FecR"/>
    <property type="match status" value="1"/>
</dbReference>
<dbReference type="InterPro" id="IPR032508">
    <property type="entry name" value="FecR_C"/>
</dbReference>
<keyword evidence="1" id="KW-0472">Membrane</keyword>
<evidence type="ECO:0000259" key="2">
    <source>
        <dbReference type="Pfam" id="PF04773"/>
    </source>
</evidence>
<feature type="transmembrane region" description="Helical" evidence="1">
    <location>
        <begin position="66"/>
        <end position="87"/>
    </location>
</feature>
<evidence type="ECO:0000256" key="1">
    <source>
        <dbReference type="SAM" id="Phobius"/>
    </source>
</evidence>
<dbReference type="Pfam" id="PF16344">
    <property type="entry name" value="FecR_C"/>
    <property type="match status" value="1"/>
</dbReference>
<keyword evidence="5" id="KW-1185">Reference proteome</keyword>
<keyword evidence="1" id="KW-0812">Transmembrane</keyword>
<comment type="caution">
    <text evidence="4">The sequence shown here is derived from an EMBL/GenBank/DDBJ whole genome shotgun (WGS) entry which is preliminary data.</text>
</comment>
<proteinExistence type="predicted"/>
<sequence length="295" mass="33923">MEVNYKLAKWLNNEVSDQEIANLDGFETYQKIKKFSHELATETLDKEKVFQQIESAKKRQKLNLKLFHKFAAAFVLLIGLSLLAVLFGNQEVVSLSKTEQILLPDQSEILLGANSELQYNSITWWFNRNVDLIGKAYFEVEKGSTFNVNTSLGNVQVLGTKFEVNTTSNQLYVHCFEGKVKLTTSKEAQVMHAHEAVYAFKDGGITKEQVQYNQPFWMGKQVKLTNVSLATLTQFLEQQFNIEIDISRVTNKKKFTGSLTTKELKENFQVIASIYKLKIKQISKNKYIFVEYEEN</sequence>
<evidence type="ECO:0000313" key="5">
    <source>
        <dbReference type="Proteomes" id="UP000643701"/>
    </source>
</evidence>
<name>A0A967E2L7_9FLAO</name>
<dbReference type="InterPro" id="IPR012373">
    <property type="entry name" value="Ferrdict_sens_TM"/>
</dbReference>
<reference evidence="4" key="1">
    <citation type="submission" date="2020-03" db="EMBL/GenBank/DDBJ databases">
        <title>Psychroflexus Maritimus sp. nov., isolate from marine sediment.</title>
        <authorList>
            <person name="Zhong Y.-L."/>
        </authorList>
    </citation>
    <scope>NUCLEOTIDE SEQUENCE</scope>
    <source>
        <strain evidence="4">C1</strain>
    </source>
</reference>
<feature type="domain" description="FecR protein" evidence="2">
    <location>
        <begin position="98"/>
        <end position="181"/>
    </location>
</feature>